<dbReference type="SUPFAM" id="SSF141571">
    <property type="entry name" value="Pentapeptide repeat-like"/>
    <property type="match status" value="2"/>
</dbReference>
<dbReference type="PANTHER" id="PTHR47485:SF1">
    <property type="entry name" value="THYLAKOID LUMENAL 17.4 KDA PROTEIN, CHLOROPLASTIC"/>
    <property type="match status" value="1"/>
</dbReference>
<dbReference type="Proteomes" id="UP000427906">
    <property type="component" value="Chromosome"/>
</dbReference>
<reference evidence="3 4" key="1">
    <citation type="submission" date="2019-11" db="EMBL/GenBank/DDBJ databases">
        <title>Comparative genomics of hydrocarbon-degrading Desulfosarcina strains.</title>
        <authorList>
            <person name="Watanabe M."/>
            <person name="Kojima H."/>
            <person name="Fukui M."/>
        </authorList>
    </citation>
    <scope>NUCLEOTIDE SEQUENCE [LARGE SCALE GENOMIC DNA]</scope>
    <source>
        <strain evidence="3 4">PL12</strain>
    </source>
</reference>
<evidence type="ECO:0000313" key="4">
    <source>
        <dbReference type="Proteomes" id="UP000427906"/>
    </source>
</evidence>
<sequence length="736" mass="80962">MDIINDTPFTFGYMAGRMPFPGHSLTLIVKGTFDLVPDGVVVLSAEQQLPTGDEYYEDDEEMQGGPRYATDFACYKPLADLSLAGHCHAPQGTLTPARRVSFQVGDVVRSLTVYGDRYWMGPIATDPEPFQKMALRYDYSYGGKGFKENPTGRGYAKTEDRGAVTRRYLPNIMQPGEQMATPLSRLEPAGFGPIHREWAQRKSKLGSYKGSYLKTRWPWFAEDMDWRYFNAAPQGLQTQFLRGDEALYFENLHGERQDYRSRLAGLQTRCFVNCTAADRSGKEPFSEVVMNLDTLWVDMDNEKVVLVWRGWTRVLSEEFEEVEQILIASEQIGHTPEPVSYYENLLYQRMREEEALWEEAAPPEEPAPEIGDDTETLIAEAEASYCKAMKEAGMDPDHPQGPSAADKLEEERVLRELGLDRLDPPAPELTRESVAARFNDTGNIAGLNLEDLDLSGLDFSGGMLQEAVMTRANLSGAVFDGADLTGAVMADVDLSGASFKKANLTDADFSMANCTGIDMTGATITDAVFDSARLTRARIEKADATGASFIEADLSGASLVHTDLAGADLSAANLAQSNLSGANLVEATLEAAQGPDVVMDGADLTELRASEKCAFNGGSFRQVKAEESIWESADLRDADFSFARMAGASFSKARLRSARLSAADLKNARFEKADLSNADLVYANLLESSFEGADLTRCDCRNANLYGAEFLNATVDQTRFEKANLKMTQLNRSRAG</sequence>
<dbReference type="InterPro" id="IPR018683">
    <property type="entry name" value="DUF2169"/>
</dbReference>
<dbReference type="PANTHER" id="PTHR47485">
    <property type="entry name" value="THYLAKOID LUMENAL 17.4 KDA PROTEIN, CHLOROPLASTIC"/>
    <property type="match status" value="1"/>
</dbReference>
<evidence type="ECO:0000256" key="1">
    <source>
        <dbReference type="ARBA" id="ARBA00022737"/>
    </source>
</evidence>
<evidence type="ECO:0000313" key="3">
    <source>
        <dbReference type="EMBL" id="BBO67185.1"/>
    </source>
</evidence>
<keyword evidence="1" id="KW-0677">Repeat</keyword>
<dbReference type="EMBL" id="AP021874">
    <property type="protein sequence ID" value="BBO67185.1"/>
    <property type="molecule type" value="Genomic_DNA"/>
</dbReference>
<gene>
    <name evidence="3" type="ORF">DSCA_11150</name>
</gene>
<organism evidence="3 4">
    <name type="scientific">Desulfosarcina alkanivorans</name>
    <dbReference type="NCBI Taxonomy" id="571177"/>
    <lineage>
        <taxon>Bacteria</taxon>
        <taxon>Pseudomonadati</taxon>
        <taxon>Thermodesulfobacteriota</taxon>
        <taxon>Desulfobacteria</taxon>
        <taxon>Desulfobacterales</taxon>
        <taxon>Desulfosarcinaceae</taxon>
        <taxon>Desulfosarcina</taxon>
    </lineage>
</organism>
<name>A0A5K7YFE2_9BACT</name>
<dbReference type="KEGG" id="dalk:DSCA_11150"/>
<dbReference type="Pfam" id="PF09937">
    <property type="entry name" value="DUF2169"/>
    <property type="match status" value="1"/>
</dbReference>
<dbReference type="Pfam" id="PF00805">
    <property type="entry name" value="Pentapeptide"/>
    <property type="match status" value="6"/>
</dbReference>
<dbReference type="OrthoDB" id="233093at2"/>
<keyword evidence="4" id="KW-1185">Reference proteome</keyword>
<feature type="domain" description="DUF2169" evidence="2">
    <location>
        <begin position="24"/>
        <end position="309"/>
    </location>
</feature>
<proteinExistence type="predicted"/>
<dbReference type="AlphaFoldDB" id="A0A5K7YFE2"/>
<protein>
    <recommendedName>
        <fullName evidence="2">DUF2169 domain-containing protein</fullName>
    </recommendedName>
</protein>
<accession>A0A5K7YFE2</accession>
<dbReference type="RefSeq" id="WP_155315471.1">
    <property type="nucleotide sequence ID" value="NZ_AP021874.1"/>
</dbReference>
<evidence type="ECO:0000259" key="2">
    <source>
        <dbReference type="Pfam" id="PF09937"/>
    </source>
</evidence>
<dbReference type="InterPro" id="IPR001646">
    <property type="entry name" value="5peptide_repeat"/>
</dbReference>
<dbReference type="Gene3D" id="2.160.20.80">
    <property type="entry name" value="E3 ubiquitin-protein ligase SopA"/>
    <property type="match status" value="2"/>
</dbReference>